<feature type="domain" description="Antitoxin SocA-like Panacea" evidence="1">
    <location>
        <begin position="33"/>
        <end position="128"/>
    </location>
</feature>
<dbReference type="AlphaFoldDB" id="A0AAU6Q6M2"/>
<dbReference type="RefSeq" id="WP_339097125.1">
    <property type="nucleotide sequence ID" value="NZ_CP149782.1"/>
</dbReference>
<sequence>MTELHPAYPAEKVANRLMELAARDGRLLTHMQLQKLAYFAHGLSLGLYGRRLVSNNFHAWQHGPVAPQLYQRLKEFEERPVDRPLADPLPGVPLDAEADEVIERTYAAYGHMDGWELRNISHLPGSPWAVVDDHEKYGPIPDALTERYYREQLEQASAAPQRHAS</sequence>
<accession>A0AAU6Q6M2</accession>
<reference evidence="2" key="1">
    <citation type="submission" date="2024-03" db="EMBL/GenBank/DDBJ databases">
        <title>Deinococcus weizhi sp. nov., isolated from human skin.</title>
        <authorList>
            <person name="Wei Z."/>
            <person name="Tian F."/>
            <person name="Yang C."/>
            <person name="Xin L.T."/>
            <person name="Wen Z.J."/>
            <person name="Lan K.C."/>
            <person name="Yu L."/>
            <person name="Zhe W."/>
            <person name="Dan F.D."/>
            <person name="Jun W."/>
            <person name="Rui Z."/>
            <person name="Yong X.J."/>
            <person name="Ting Y."/>
            <person name="Wei X."/>
            <person name="Xu Z.G."/>
            <person name="Xin Z."/>
            <person name="Dong F.G."/>
            <person name="Ni X.M."/>
            <person name="Zheng M.G."/>
            <person name="Chun Y."/>
            <person name="Qian W.X."/>
        </authorList>
    </citation>
    <scope>NUCLEOTIDE SEQUENCE</scope>
    <source>
        <strain evidence="2">VB142</strain>
    </source>
</reference>
<dbReference type="Pfam" id="PF13274">
    <property type="entry name" value="SocA_Panacea"/>
    <property type="match status" value="1"/>
</dbReference>
<protein>
    <submittedName>
        <fullName evidence="2">Type II toxin-antitoxin system antitoxin SocA domain-containing protein</fullName>
    </submittedName>
</protein>
<proteinExistence type="predicted"/>
<gene>
    <name evidence="2" type="ORF">WDJ50_06725</name>
</gene>
<organism evidence="2">
    <name type="scientific">Deinococcus sp. VB142</name>
    <dbReference type="NCBI Taxonomy" id="3112952"/>
    <lineage>
        <taxon>Bacteria</taxon>
        <taxon>Thermotogati</taxon>
        <taxon>Deinococcota</taxon>
        <taxon>Deinococci</taxon>
        <taxon>Deinococcales</taxon>
        <taxon>Deinococcaceae</taxon>
        <taxon>Deinococcus</taxon>
    </lineage>
</organism>
<evidence type="ECO:0000313" key="2">
    <source>
        <dbReference type="EMBL" id="WYF45802.1"/>
    </source>
</evidence>
<dbReference type="EMBL" id="CP149782">
    <property type="protein sequence ID" value="WYF45802.1"/>
    <property type="molecule type" value="Genomic_DNA"/>
</dbReference>
<name>A0AAU6Q6M2_9DEIO</name>
<evidence type="ECO:0000259" key="1">
    <source>
        <dbReference type="Pfam" id="PF13274"/>
    </source>
</evidence>
<dbReference type="InterPro" id="IPR025272">
    <property type="entry name" value="SocA_Panacea"/>
</dbReference>